<evidence type="ECO:0000313" key="3">
    <source>
        <dbReference type="EMBL" id="KAG2304940.1"/>
    </source>
</evidence>
<comment type="caution">
    <text evidence="3">The sequence shown here is derived from an EMBL/GenBank/DDBJ whole genome shotgun (WGS) entry which is preliminary data.</text>
</comment>
<proteinExistence type="predicted"/>
<organism evidence="3 4">
    <name type="scientific">Brassica carinata</name>
    <name type="common">Ethiopian mustard</name>
    <name type="synonym">Abyssinian cabbage</name>
    <dbReference type="NCBI Taxonomy" id="52824"/>
    <lineage>
        <taxon>Eukaryota</taxon>
        <taxon>Viridiplantae</taxon>
        <taxon>Streptophyta</taxon>
        <taxon>Embryophyta</taxon>
        <taxon>Tracheophyta</taxon>
        <taxon>Spermatophyta</taxon>
        <taxon>Magnoliopsida</taxon>
        <taxon>eudicotyledons</taxon>
        <taxon>Gunneridae</taxon>
        <taxon>Pentapetalae</taxon>
        <taxon>rosids</taxon>
        <taxon>malvids</taxon>
        <taxon>Brassicales</taxon>
        <taxon>Brassicaceae</taxon>
        <taxon>Brassiceae</taxon>
        <taxon>Brassica</taxon>
    </lineage>
</organism>
<sequence>MFHRLSVARLLCFPTLIFGGGSPRNLLVMCSSSSRGSGTCMVVNARNQSSPPRPSSHCHPKPGTPILSLRRRQIEPLRASAACRRAQSCQNRSSSSHRGSSSTPQTLSSLDEAFHHSPLVPVASCCAQLHLRVSAPS</sequence>
<keyword evidence="4" id="KW-1185">Reference proteome</keyword>
<gene>
    <name evidence="3" type="ORF">Bca52824_033591</name>
</gene>
<feature type="compositionally biased region" description="Low complexity" evidence="1">
    <location>
        <begin position="83"/>
        <end position="102"/>
    </location>
</feature>
<reference evidence="3 4" key="1">
    <citation type="submission" date="2020-02" db="EMBL/GenBank/DDBJ databases">
        <authorList>
            <person name="Ma Q."/>
            <person name="Huang Y."/>
            <person name="Song X."/>
            <person name="Pei D."/>
        </authorList>
    </citation>
    <scope>NUCLEOTIDE SEQUENCE [LARGE SCALE GENOMIC DNA]</scope>
    <source>
        <strain evidence="3">Sxm20200214</strain>
        <tissue evidence="3">Leaf</tissue>
    </source>
</reference>
<evidence type="ECO:0000256" key="1">
    <source>
        <dbReference type="SAM" id="MobiDB-lite"/>
    </source>
</evidence>
<dbReference type="Proteomes" id="UP000886595">
    <property type="component" value="Unassembled WGS sequence"/>
</dbReference>
<feature type="chain" id="PRO_5036449373" description="Secreted protein" evidence="2">
    <location>
        <begin position="20"/>
        <end position="137"/>
    </location>
</feature>
<feature type="region of interest" description="Disordered" evidence="1">
    <location>
        <begin position="83"/>
        <end position="108"/>
    </location>
</feature>
<name>A0A8X7SE86_BRACI</name>
<feature type="signal peptide" evidence="2">
    <location>
        <begin position="1"/>
        <end position="19"/>
    </location>
</feature>
<evidence type="ECO:0000313" key="4">
    <source>
        <dbReference type="Proteomes" id="UP000886595"/>
    </source>
</evidence>
<feature type="region of interest" description="Disordered" evidence="1">
    <location>
        <begin position="42"/>
        <end position="65"/>
    </location>
</feature>
<dbReference type="AlphaFoldDB" id="A0A8X7SE86"/>
<evidence type="ECO:0008006" key="5">
    <source>
        <dbReference type="Google" id="ProtNLM"/>
    </source>
</evidence>
<dbReference type="EMBL" id="JAAMPC010000007">
    <property type="protein sequence ID" value="KAG2304940.1"/>
    <property type="molecule type" value="Genomic_DNA"/>
</dbReference>
<protein>
    <recommendedName>
        <fullName evidence="5">Secreted protein</fullName>
    </recommendedName>
</protein>
<evidence type="ECO:0000256" key="2">
    <source>
        <dbReference type="SAM" id="SignalP"/>
    </source>
</evidence>
<keyword evidence="2" id="KW-0732">Signal</keyword>
<accession>A0A8X7SE86</accession>